<keyword evidence="2" id="KW-1185">Reference proteome</keyword>
<dbReference type="Proteomes" id="UP000202420">
    <property type="component" value="Segment"/>
</dbReference>
<reference evidence="1 2" key="1">
    <citation type="submission" date="2006-09" db="EMBL/GenBank/DDBJ databases">
        <title>Sequence and annotation of the 288-kb ATCV-1 virus that infects an endosymbiotic Chlorella strain of the heliozoon Acanthocystis turfacea.</title>
        <authorList>
            <person name="Fitzgerald L.A."/>
            <person name="Graves M.V."/>
            <person name="Li X."/>
            <person name="Pfitzner A.J.P."/>
            <person name="Hartigan J."/>
            <person name="Van Etten J.L."/>
        </authorList>
    </citation>
    <scope>NUCLEOTIDE SEQUENCE [LARGE SCALE GENOMIC DNA]</scope>
    <source>
        <strain evidence="1 2">ATCV-1</strain>
    </source>
</reference>
<evidence type="ECO:0000313" key="2">
    <source>
        <dbReference type="Proteomes" id="UP000202420"/>
    </source>
</evidence>
<organism evidence="1 2">
    <name type="scientific">Chlorovirus heliozoae</name>
    <dbReference type="NCBI Taxonomy" id="322019"/>
    <lineage>
        <taxon>Viruses</taxon>
        <taxon>Varidnaviria</taxon>
        <taxon>Bamfordvirae</taxon>
        <taxon>Nucleocytoviricota</taxon>
        <taxon>Megaviricetes</taxon>
        <taxon>Algavirales</taxon>
        <taxon>Phycodnaviridae</taxon>
        <taxon>Chlorovirus</taxon>
    </lineage>
</organism>
<dbReference type="RefSeq" id="YP_001426583.1">
    <property type="nucleotide sequence ID" value="NC_008724.1"/>
</dbReference>
<dbReference type="GeneID" id="5470761"/>
<evidence type="ECO:0000313" key="1">
    <source>
        <dbReference type="EMBL" id="ABT16236.1"/>
    </source>
</evidence>
<sequence>MGTVLFREFARGLHRCKVNILKDFPVEVLGRVRVKRHAQLEEHVLKTLDTHSNWAPAHVTSLRLGNCVGHDVNALVEVLGQNLHVLAKVLKVVGTVLDVVLEDDASNDTHRRFVRRSVFDNLGTKIAARDGAGIGLHVLHVHAVLVEHVRHARLDLRDDHRIPDIARFDDFLRTPLGLVAKIQVLVLLAKGIG</sequence>
<protein>
    <submittedName>
        <fullName evidence="1">Uncharacterized protein z102R</fullName>
    </submittedName>
</protein>
<dbReference type="KEGG" id="vg:5470761"/>
<accession>A7K862</accession>
<dbReference type="EMBL" id="EF101928">
    <property type="protein sequence ID" value="ABT16236.1"/>
    <property type="molecule type" value="Genomic_DNA"/>
</dbReference>
<name>A7K862_9PHYC</name>
<gene>
    <name evidence="1" type="primary">z102R</name>
    <name evidence="1" type="ORF">ATCV1_z102R</name>
</gene>
<proteinExistence type="predicted"/>
<dbReference type="OrthoDB" id="36316at10239"/>